<keyword evidence="1" id="KW-0472">Membrane</keyword>
<keyword evidence="1" id="KW-0812">Transmembrane</keyword>
<feature type="transmembrane region" description="Helical" evidence="1">
    <location>
        <begin position="85"/>
        <end position="105"/>
    </location>
</feature>
<proteinExistence type="predicted"/>
<name>A0A380K8B5_9STRE</name>
<feature type="transmembrane region" description="Helical" evidence="1">
    <location>
        <begin position="111"/>
        <end position="128"/>
    </location>
</feature>
<organism evidence="2 3">
    <name type="scientific">Streptococcus hyointestinalis</name>
    <dbReference type="NCBI Taxonomy" id="1337"/>
    <lineage>
        <taxon>Bacteria</taxon>
        <taxon>Bacillati</taxon>
        <taxon>Bacillota</taxon>
        <taxon>Bacilli</taxon>
        <taxon>Lactobacillales</taxon>
        <taxon>Streptococcaceae</taxon>
        <taxon>Streptococcus</taxon>
    </lineage>
</organism>
<evidence type="ECO:0000256" key="1">
    <source>
        <dbReference type="SAM" id="Phobius"/>
    </source>
</evidence>
<feature type="transmembrane region" description="Helical" evidence="1">
    <location>
        <begin position="179"/>
        <end position="200"/>
    </location>
</feature>
<feature type="transmembrane region" description="Helical" evidence="1">
    <location>
        <begin position="44"/>
        <end position="64"/>
    </location>
</feature>
<evidence type="ECO:0000313" key="3">
    <source>
        <dbReference type="Proteomes" id="UP000254924"/>
    </source>
</evidence>
<keyword evidence="1" id="KW-1133">Transmembrane helix</keyword>
<feature type="transmembrane region" description="Helical" evidence="1">
    <location>
        <begin position="249"/>
        <end position="271"/>
    </location>
</feature>
<sequence>MFKKVLGLARKYWLGVLALNGVMLFLGLAVIVHAFNGNLALKVIASWLSAFLAFGDVMLLLSLWQNMKQRSRLLQNTYLKLLISTHIGLVYNICYLVFAISLGFLAKSSWYFIYALYHLVFAVSKSAIARTLQNDNRPILFWQMYRRLGYCLILSAVIFHLLVIFVTSGRDNLHTQHPFMVYLMALMTFINLISSSVTLFSKKGRQVLQLRAGRPIHFAASLFSLFFLQTMLLRLYGKDELDFQRLMTIILGTSIFLILMILGIAMISIAYQQTKSMQKTEA</sequence>
<keyword evidence="3" id="KW-1185">Reference proteome</keyword>
<feature type="transmembrane region" description="Helical" evidence="1">
    <location>
        <begin position="148"/>
        <end position="167"/>
    </location>
</feature>
<dbReference type="Proteomes" id="UP000254924">
    <property type="component" value="Unassembled WGS sequence"/>
</dbReference>
<reference evidence="2 3" key="1">
    <citation type="submission" date="2018-06" db="EMBL/GenBank/DDBJ databases">
        <authorList>
            <consortium name="Pathogen Informatics"/>
            <person name="Doyle S."/>
        </authorList>
    </citation>
    <scope>NUCLEOTIDE SEQUENCE [LARGE SCALE GENOMIC DNA]</scope>
    <source>
        <strain evidence="2 3">NCTC12224</strain>
    </source>
</reference>
<feature type="transmembrane region" description="Helical" evidence="1">
    <location>
        <begin position="216"/>
        <end position="237"/>
    </location>
</feature>
<feature type="transmembrane region" description="Helical" evidence="1">
    <location>
        <begin position="12"/>
        <end position="32"/>
    </location>
</feature>
<accession>A0A380K8B5</accession>
<dbReference type="EMBL" id="UHFN01000007">
    <property type="protein sequence ID" value="SUN60376.1"/>
    <property type="molecule type" value="Genomic_DNA"/>
</dbReference>
<protein>
    <submittedName>
        <fullName evidence="2">Membrane protein</fullName>
    </submittedName>
</protein>
<dbReference type="AlphaFoldDB" id="A0A380K8B5"/>
<evidence type="ECO:0000313" key="2">
    <source>
        <dbReference type="EMBL" id="SUN60376.1"/>
    </source>
</evidence>
<gene>
    <name evidence="2" type="ORF">NCTC12224_00843</name>
</gene>